<protein>
    <submittedName>
        <fullName evidence="1">Uncharacterized protein</fullName>
    </submittedName>
</protein>
<dbReference type="Proteomes" id="UP001066276">
    <property type="component" value="Chromosome 7"/>
</dbReference>
<keyword evidence="2" id="KW-1185">Reference proteome</keyword>
<dbReference type="AlphaFoldDB" id="A0AAV7PPG6"/>
<name>A0AAV7PPG6_PLEWA</name>
<gene>
    <name evidence="1" type="ORF">NDU88_007292</name>
</gene>
<organism evidence="1 2">
    <name type="scientific">Pleurodeles waltl</name>
    <name type="common">Iberian ribbed newt</name>
    <dbReference type="NCBI Taxonomy" id="8319"/>
    <lineage>
        <taxon>Eukaryota</taxon>
        <taxon>Metazoa</taxon>
        <taxon>Chordata</taxon>
        <taxon>Craniata</taxon>
        <taxon>Vertebrata</taxon>
        <taxon>Euteleostomi</taxon>
        <taxon>Amphibia</taxon>
        <taxon>Batrachia</taxon>
        <taxon>Caudata</taxon>
        <taxon>Salamandroidea</taxon>
        <taxon>Salamandridae</taxon>
        <taxon>Pleurodelinae</taxon>
        <taxon>Pleurodeles</taxon>
    </lineage>
</organism>
<accession>A0AAV7PPG6</accession>
<evidence type="ECO:0000313" key="1">
    <source>
        <dbReference type="EMBL" id="KAJ1128920.1"/>
    </source>
</evidence>
<evidence type="ECO:0000313" key="2">
    <source>
        <dbReference type="Proteomes" id="UP001066276"/>
    </source>
</evidence>
<dbReference type="EMBL" id="JANPWB010000011">
    <property type="protein sequence ID" value="KAJ1128920.1"/>
    <property type="molecule type" value="Genomic_DNA"/>
</dbReference>
<proteinExistence type="predicted"/>
<reference evidence="1" key="1">
    <citation type="journal article" date="2022" name="bioRxiv">
        <title>Sequencing and chromosome-scale assembly of the giantPleurodeles waltlgenome.</title>
        <authorList>
            <person name="Brown T."/>
            <person name="Elewa A."/>
            <person name="Iarovenko S."/>
            <person name="Subramanian E."/>
            <person name="Araus A.J."/>
            <person name="Petzold A."/>
            <person name="Susuki M."/>
            <person name="Suzuki K.-i.T."/>
            <person name="Hayashi T."/>
            <person name="Toyoda A."/>
            <person name="Oliveira C."/>
            <person name="Osipova E."/>
            <person name="Leigh N.D."/>
            <person name="Simon A."/>
            <person name="Yun M.H."/>
        </authorList>
    </citation>
    <scope>NUCLEOTIDE SEQUENCE</scope>
    <source>
        <strain evidence="1">20211129_DDA</strain>
        <tissue evidence="1">Liver</tissue>
    </source>
</reference>
<comment type="caution">
    <text evidence="1">The sequence shown here is derived from an EMBL/GenBank/DDBJ whole genome shotgun (WGS) entry which is preliminary data.</text>
</comment>
<sequence length="175" mass="20210">MGRLQSVILLIEPENNASPLFEVHLELQLAESVYRPPLGFGVQDGFVTLIDNLLSDVYNAAKFVPRLAKEKRSYNIELEENAELSAMKDEVISRVASVMKYAQDYQASFEKYSYLWIEDQAEFMQQFLLYGLGFSLEEMESHVDDGLPRKPPTLDQFKQQVKTRHVNLICLYRLP</sequence>